<sequence length="1029" mass="112002">MKPPSILIILLTALAFTGCTAQTGQKPGHAAGSLVGQALAKQIQKPDKPAPDERAIKRKNKTTAPPILSIDTGGHMAKICDVIFTKDGKYLVSASNDKTIRIWNVETGGIERIIRGQMGEGHEGKIFAAALSPDNRWLAVGGWMKGEDGNHKIRLIDFHTGKVIRLLKGHENVILALSFSPDSRRLISGSADTTARIWDVSTGTALHTLSGHTERIYAAAFSPDGRLAVTGSDDDTLILWNAGKEPATFQKLSTLTGHTDKVKSAAFTPDGRYLLSGSWDKTIRLWDGKTGEFIKVMARQDTTVDSLTVTPDGKRVLTGSGDGLAATSCNIFSIPDGKNLTSFTQHKNIVLATAVSPDGRLAATGGGNDQEIYLWDIGSGRVRQKLAGKGKIVWSVGFGRDGRSVAWGQTWRQEKLFGYGELEQSFRLSESSQGFSLGLGETLTSDSGYIRGIESAGSISIRTPDGKINPTLQILENGKVKHEITRGSTDGNSHRSLTLTPDGRTAVSGGSNGFLTSYDTATGTKLHDFIGHTGDVWGVAVSPDGRMLVSGSDDQTVKLWDIATGRNLLTIFHASDNEWVAWTPQGYYDCSLKGDQYIGWHLNQGEDRSALYYPASQFAEQFRNPFLTAAYVETNGDLDKAVALAESRQPRKHKIEKTEITEIINLLPPEVFFKTPGSDTETKESTICIEAGAESLTHEPVTDIWLTLNGKQLRGIVRINKQSSDPDKKLSGKTASIRQCLPLDPGNNQIAVFASTKTGTSQPAILKIERKSAPAQTQEDIYKPDIYVLAIGVSKYANPAYNLNVAHKDAEAIAQTFSAQEGRLYRKAQIKLLTNQNATADNILDGLDWILKESTQKDVSVIFLAGHGENDDASNYYFIPHDGDVKSLRRTSVKWFDFQDVVSRLPSKTLMMVDTCRSGNITGTRRRGAGDLTEALRELIQASPGLIVMTASTGRESSIEKPEWGHGAFTKALVEGLRDFKADSNQNGSLEIMELNNYVTDRVKQLTKGAQHTTTEIPKIMPNFPIAVK</sequence>
<dbReference type="SMART" id="SM00320">
    <property type="entry name" value="WD40"/>
    <property type="match status" value="9"/>
</dbReference>
<name>A0A975B3F9_9BACT</name>
<feature type="repeat" description="WD" evidence="3">
    <location>
        <begin position="72"/>
        <end position="113"/>
    </location>
</feature>
<dbReference type="InterPro" id="IPR029030">
    <property type="entry name" value="Caspase-like_dom_sf"/>
</dbReference>
<dbReference type="Gene3D" id="3.40.50.1460">
    <property type="match status" value="1"/>
</dbReference>
<dbReference type="Gene3D" id="2.130.10.10">
    <property type="entry name" value="YVTN repeat-like/Quinoprotein amine dehydrogenase"/>
    <property type="match status" value="5"/>
</dbReference>
<dbReference type="PROSITE" id="PS50294">
    <property type="entry name" value="WD_REPEATS_REGION"/>
    <property type="match status" value="5"/>
</dbReference>
<dbReference type="GO" id="GO:0006508">
    <property type="term" value="P:proteolysis"/>
    <property type="evidence" value="ECO:0007669"/>
    <property type="project" value="InterPro"/>
</dbReference>
<dbReference type="CDD" id="cd00200">
    <property type="entry name" value="WD40"/>
    <property type="match status" value="1"/>
</dbReference>
<dbReference type="SUPFAM" id="SSF52129">
    <property type="entry name" value="Caspase-like"/>
    <property type="match status" value="1"/>
</dbReference>
<dbReference type="InterPro" id="IPR011600">
    <property type="entry name" value="Pept_C14_caspase"/>
</dbReference>
<keyword evidence="2" id="KW-0677">Repeat</keyword>
<dbReference type="SUPFAM" id="SSF50978">
    <property type="entry name" value="WD40 repeat-like"/>
    <property type="match status" value="1"/>
</dbReference>
<dbReference type="PROSITE" id="PS00678">
    <property type="entry name" value="WD_REPEATS_1"/>
    <property type="match status" value="4"/>
</dbReference>
<feature type="repeat" description="WD" evidence="3">
    <location>
        <begin position="255"/>
        <end position="296"/>
    </location>
</feature>
<feature type="repeat" description="WD" evidence="3">
    <location>
        <begin position="167"/>
        <end position="208"/>
    </location>
</feature>
<keyword evidence="4" id="KW-0732">Signal</keyword>
<evidence type="ECO:0000313" key="6">
    <source>
        <dbReference type="EMBL" id="QTA78066.1"/>
    </source>
</evidence>
<dbReference type="InterPro" id="IPR011047">
    <property type="entry name" value="Quinoprotein_ADH-like_sf"/>
</dbReference>
<keyword evidence="7" id="KW-1185">Reference proteome</keyword>
<evidence type="ECO:0000256" key="1">
    <source>
        <dbReference type="ARBA" id="ARBA00022574"/>
    </source>
</evidence>
<dbReference type="SUPFAM" id="SSF50998">
    <property type="entry name" value="Quinoprotein alcohol dehydrogenase-like"/>
    <property type="match status" value="1"/>
</dbReference>
<dbReference type="GO" id="GO:0004197">
    <property type="term" value="F:cysteine-type endopeptidase activity"/>
    <property type="evidence" value="ECO:0007669"/>
    <property type="project" value="InterPro"/>
</dbReference>
<dbReference type="Pfam" id="PF00400">
    <property type="entry name" value="WD40"/>
    <property type="match status" value="7"/>
</dbReference>
<dbReference type="InterPro" id="IPR019775">
    <property type="entry name" value="WD40_repeat_CS"/>
</dbReference>
<dbReference type="PROSITE" id="PS50082">
    <property type="entry name" value="WD_REPEATS_2"/>
    <property type="match status" value="6"/>
</dbReference>
<dbReference type="AlphaFoldDB" id="A0A975B3F9"/>
<evidence type="ECO:0000256" key="4">
    <source>
        <dbReference type="SAM" id="SignalP"/>
    </source>
</evidence>
<evidence type="ECO:0000256" key="3">
    <source>
        <dbReference type="PROSITE-ProRule" id="PRU00221"/>
    </source>
</evidence>
<dbReference type="KEGG" id="dli:dnl_02760"/>
<dbReference type="PROSITE" id="PS51257">
    <property type="entry name" value="PROKAR_LIPOPROTEIN"/>
    <property type="match status" value="1"/>
</dbReference>
<dbReference type="PROSITE" id="PS00018">
    <property type="entry name" value="EF_HAND_1"/>
    <property type="match status" value="1"/>
</dbReference>
<dbReference type="Proteomes" id="UP000663720">
    <property type="component" value="Chromosome"/>
</dbReference>
<dbReference type="RefSeq" id="WP_207689967.1">
    <property type="nucleotide sequence ID" value="NZ_CP061799.1"/>
</dbReference>
<dbReference type="InterPro" id="IPR018247">
    <property type="entry name" value="EF_Hand_1_Ca_BS"/>
</dbReference>
<gene>
    <name evidence="6" type="ORF">dnl_02760</name>
</gene>
<dbReference type="EMBL" id="CP061799">
    <property type="protein sequence ID" value="QTA78066.1"/>
    <property type="molecule type" value="Genomic_DNA"/>
</dbReference>
<feature type="repeat" description="WD" evidence="3">
    <location>
        <begin position="209"/>
        <end position="241"/>
    </location>
</feature>
<dbReference type="InterPro" id="IPR015943">
    <property type="entry name" value="WD40/YVTN_repeat-like_dom_sf"/>
</dbReference>
<organism evidence="6 7">
    <name type="scientific">Desulfonema limicola</name>
    <dbReference type="NCBI Taxonomy" id="45656"/>
    <lineage>
        <taxon>Bacteria</taxon>
        <taxon>Pseudomonadati</taxon>
        <taxon>Thermodesulfobacteriota</taxon>
        <taxon>Desulfobacteria</taxon>
        <taxon>Desulfobacterales</taxon>
        <taxon>Desulfococcaceae</taxon>
        <taxon>Desulfonema</taxon>
    </lineage>
</organism>
<dbReference type="Pfam" id="PF00656">
    <property type="entry name" value="Peptidase_C14"/>
    <property type="match status" value="1"/>
</dbReference>
<accession>A0A975B3F9</accession>
<feature type="domain" description="Peptidase C14 caspase" evidence="5">
    <location>
        <begin position="788"/>
        <end position="1014"/>
    </location>
</feature>
<dbReference type="InterPro" id="IPR020472">
    <property type="entry name" value="WD40_PAC1"/>
</dbReference>
<dbReference type="PANTHER" id="PTHR19879">
    <property type="entry name" value="TRANSCRIPTION INITIATION FACTOR TFIID"/>
    <property type="match status" value="1"/>
</dbReference>
<protein>
    <submittedName>
        <fullName evidence="6">WD40-repeat-containing</fullName>
    </submittedName>
</protein>
<dbReference type="InterPro" id="IPR036322">
    <property type="entry name" value="WD40_repeat_dom_sf"/>
</dbReference>
<evidence type="ECO:0000256" key="2">
    <source>
        <dbReference type="ARBA" id="ARBA00022737"/>
    </source>
</evidence>
<keyword evidence="1 3" id="KW-0853">WD repeat</keyword>
<dbReference type="PRINTS" id="PR00320">
    <property type="entry name" value="GPROTEINBRPT"/>
</dbReference>
<reference evidence="6" key="1">
    <citation type="journal article" date="2021" name="Microb. Physiol.">
        <title>Proteogenomic Insights into the Physiology of Marine, Sulfate-Reducing, Filamentous Desulfonema limicola and Desulfonema magnum.</title>
        <authorList>
            <person name="Schnaars V."/>
            <person name="Wohlbrand L."/>
            <person name="Scheve S."/>
            <person name="Hinrichs C."/>
            <person name="Reinhardt R."/>
            <person name="Rabus R."/>
        </authorList>
    </citation>
    <scope>NUCLEOTIDE SEQUENCE</scope>
    <source>
        <strain evidence="6">5ac10</strain>
    </source>
</reference>
<feature type="repeat" description="WD" evidence="3">
    <location>
        <begin position="529"/>
        <end position="570"/>
    </location>
</feature>
<feature type="signal peptide" evidence="4">
    <location>
        <begin position="1"/>
        <end position="21"/>
    </location>
</feature>
<dbReference type="InterPro" id="IPR001680">
    <property type="entry name" value="WD40_rpt"/>
</dbReference>
<feature type="chain" id="PRO_5037409655" evidence="4">
    <location>
        <begin position="22"/>
        <end position="1029"/>
    </location>
</feature>
<proteinExistence type="predicted"/>
<dbReference type="PANTHER" id="PTHR19879:SF9">
    <property type="entry name" value="TRANSCRIPTION INITIATION FACTOR TFIID SUBUNIT 5"/>
    <property type="match status" value="1"/>
</dbReference>
<feature type="repeat" description="WD" evidence="3">
    <location>
        <begin position="343"/>
        <end position="385"/>
    </location>
</feature>
<evidence type="ECO:0000313" key="7">
    <source>
        <dbReference type="Proteomes" id="UP000663720"/>
    </source>
</evidence>
<evidence type="ECO:0000259" key="5">
    <source>
        <dbReference type="Pfam" id="PF00656"/>
    </source>
</evidence>